<dbReference type="STRING" id="649638.Trad_0454"/>
<dbReference type="InterPro" id="IPR016066">
    <property type="entry name" value="A-D-PHexomutase_CS"/>
</dbReference>
<evidence type="ECO:0000259" key="8">
    <source>
        <dbReference type="Pfam" id="PF00408"/>
    </source>
</evidence>
<dbReference type="Pfam" id="PF02879">
    <property type="entry name" value="PGM_PMM_II"/>
    <property type="match status" value="1"/>
</dbReference>
<evidence type="ECO:0000313" key="13">
    <source>
        <dbReference type="Proteomes" id="UP000000379"/>
    </source>
</evidence>
<dbReference type="Pfam" id="PF00408">
    <property type="entry name" value="PGM_PMM_IV"/>
    <property type="match status" value="1"/>
</dbReference>
<protein>
    <submittedName>
        <fullName evidence="12">Phosphoglucosamine mutase</fullName>
        <ecNumber evidence="12">5.4.2.10</ecNumber>
    </submittedName>
</protein>
<evidence type="ECO:0000259" key="11">
    <source>
        <dbReference type="Pfam" id="PF02880"/>
    </source>
</evidence>
<feature type="domain" description="Alpha-D-phosphohexomutase alpha/beta/alpha" evidence="11">
    <location>
        <begin position="263"/>
        <end position="370"/>
    </location>
</feature>
<keyword evidence="3" id="KW-0597">Phosphoprotein</keyword>
<evidence type="ECO:0000256" key="3">
    <source>
        <dbReference type="ARBA" id="ARBA00022553"/>
    </source>
</evidence>
<dbReference type="AlphaFoldDB" id="D7CS59"/>
<dbReference type="PANTHER" id="PTHR45745">
    <property type="entry name" value="PHOSPHOMANNOMUTASE 45A"/>
    <property type="match status" value="1"/>
</dbReference>
<dbReference type="InterPro" id="IPR005841">
    <property type="entry name" value="Alpha-D-phosphohexomutase_SF"/>
</dbReference>
<dbReference type="Proteomes" id="UP000000379">
    <property type="component" value="Chromosome"/>
</dbReference>
<evidence type="ECO:0000256" key="5">
    <source>
        <dbReference type="ARBA" id="ARBA00022842"/>
    </source>
</evidence>
<evidence type="ECO:0000256" key="2">
    <source>
        <dbReference type="ARBA" id="ARBA00010231"/>
    </source>
</evidence>
<dbReference type="HOGENOM" id="CLU_016950_7_1_0"/>
<evidence type="ECO:0000313" key="12">
    <source>
        <dbReference type="EMBL" id="ADI13591.1"/>
    </source>
</evidence>
<dbReference type="Pfam" id="PF02878">
    <property type="entry name" value="PGM_PMM_I"/>
    <property type="match status" value="1"/>
</dbReference>
<dbReference type="OrthoDB" id="9803322at2"/>
<dbReference type="EMBL" id="CP002049">
    <property type="protein sequence ID" value="ADI13591.1"/>
    <property type="molecule type" value="Genomic_DNA"/>
</dbReference>
<dbReference type="InterPro" id="IPR016055">
    <property type="entry name" value="A-D-PHexomutase_a/b/a-I/II/III"/>
</dbReference>
<comment type="similarity">
    <text evidence="2 7">Belongs to the phosphohexose mutase family.</text>
</comment>
<dbReference type="GO" id="GO:0006166">
    <property type="term" value="P:purine ribonucleoside salvage"/>
    <property type="evidence" value="ECO:0007669"/>
    <property type="project" value="TreeGrafter"/>
</dbReference>
<gene>
    <name evidence="12" type="ordered locus">Trad_0454</name>
</gene>
<dbReference type="InterPro" id="IPR005846">
    <property type="entry name" value="A-D-PHexomutase_a/b/a-III"/>
</dbReference>
<dbReference type="RefSeq" id="WP_013176971.1">
    <property type="nucleotide sequence ID" value="NC_014221.1"/>
</dbReference>
<keyword evidence="13" id="KW-1185">Reference proteome</keyword>
<dbReference type="PROSITE" id="PS00710">
    <property type="entry name" value="PGM_PMM"/>
    <property type="match status" value="1"/>
</dbReference>
<dbReference type="PRINTS" id="PR00509">
    <property type="entry name" value="PGMPMM"/>
</dbReference>
<dbReference type="InterPro" id="IPR005844">
    <property type="entry name" value="A-D-PHexomutase_a/b/a-I"/>
</dbReference>
<keyword evidence="4 7" id="KW-0479">Metal-binding</keyword>
<dbReference type="KEGG" id="tra:Trad_0454"/>
<dbReference type="InterPro" id="IPR036900">
    <property type="entry name" value="A-D-PHexomutase_C_sf"/>
</dbReference>
<evidence type="ECO:0000256" key="1">
    <source>
        <dbReference type="ARBA" id="ARBA00001946"/>
    </source>
</evidence>
<dbReference type="Gene3D" id="3.30.310.50">
    <property type="entry name" value="Alpha-D-phosphohexomutase, C-terminal domain"/>
    <property type="match status" value="1"/>
</dbReference>
<dbReference type="EC" id="5.4.2.10" evidence="12"/>
<comment type="cofactor">
    <cofactor evidence="1">
        <name>Mg(2+)</name>
        <dbReference type="ChEBI" id="CHEBI:18420"/>
    </cofactor>
</comment>
<organism evidence="12 13">
    <name type="scientific">Truepera radiovictrix (strain DSM 17093 / CIP 108686 / LMG 22925 / RQ-24)</name>
    <dbReference type="NCBI Taxonomy" id="649638"/>
    <lineage>
        <taxon>Bacteria</taxon>
        <taxon>Thermotogati</taxon>
        <taxon>Deinococcota</taxon>
        <taxon>Deinococci</taxon>
        <taxon>Trueperales</taxon>
        <taxon>Trueperaceae</taxon>
        <taxon>Truepera</taxon>
    </lineage>
</organism>
<sequence length="473" mass="50317">MDTLVFGTDGWRDVIGDKFTFLNVARAAQAYADFLNAQGTPSAVVGYDTRFNGALFARRVAEVLAANGIDTRLSASYLPTPALSFAVKHYGVGGGVMLTASHNPPPYSGFKLKGPYGGTATEDIYRAVAARVATVSEREVRRDGGAKRIETFDVRAAYYDALAQLVDLEALRRFDGTLVHDAMGGAAAGWLTGFVAHAELPWRLVALRGEPTPTFYGVNPEPLPQNLAATMAYMKEQGALFASATDGDGDRLGLVLPGGTFFNSHQIFALLLNMLAERGGTGRVVKTFTVSRLIERLAEKRGLAVQETPVGFKYIVDAMLGGDVLIGGEESGGIGVAGHIPERDGLANTLLVLEAVVKAGRTVSELFAELEREAGWRHAYDRLDLHLSGNALKDAVLGALASPPDTFAGRALERVETLDGVKLNLSGNAWLLFRASGTEPVLRIYCEAPSAGEVAEILSSAQRFVSGLEAPGS</sequence>
<keyword evidence="5 7" id="KW-0460">Magnesium</keyword>
<dbReference type="GO" id="GO:0008966">
    <property type="term" value="F:phosphoglucosamine mutase activity"/>
    <property type="evidence" value="ECO:0007669"/>
    <property type="project" value="UniProtKB-EC"/>
</dbReference>
<dbReference type="GO" id="GO:0008973">
    <property type="term" value="F:phosphopentomutase activity"/>
    <property type="evidence" value="ECO:0007669"/>
    <property type="project" value="TreeGrafter"/>
</dbReference>
<dbReference type="PANTHER" id="PTHR45745:SF1">
    <property type="entry name" value="PHOSPHOGLUCOMUTASE 2B-RELATED"/>
    <property type="match status" value="1"/>
</dbReference>
<accession>D7CS59</accession>
<reference evidence="12 13" key="2">
    <citation type="journal article" date="2011" name="Stand. Genomic Sci.">
        <title>Complete genome sequence of Truepera radiovictrix type strain (RQ-24).</title>
        <authorList>
            <person name="Ivanova N."/>
            <person name="Rohde C."/>
            <person name="Munk C."/>
            <person name="Nolan M."/>
            <person name="Lucas S."/>
            <person name="Del Rio T.G."/>
            <person name="Tice H."/>
            <person name="Deshpande S."/>
            <person name="Cheng J.F."/>
            <person name="Tapia R."/>
            <person name="Han C."/>
            <person name="Goodwin L."/>
            <person name="Pitluck S."/>
            <person name="Liolios K."/>
            <person name="Mavromatis K."/>
            <person name="Mikhailova N."/>
            <person name="Pati A."/>
            <person name="Chen A."/>
            <person name="Palaniappan K."/>
            <person name="Land M."/>
            <person name="Hauser L."/>
            <person name="Chang Y.J."/>
            <person name="Jeffries C.D."/>
            <person name="Brambilla E."/>
            <person name="Rohde M."/>
            <person name="Goker M."/>
            <person name="Tindall B.J."/>
            <person name="Woyke T."/>
            <person name="Bristow J."/>
            <person name="Eisen J.A."/>
            <person name="Markowitz V."/>
            <person name="Hugenholtz P."/>
            <person name="Kyrpides N.C."/>
            <person name="Klenk H.P."/>
            <person name="Lapidus A."/>
        </authorList>
    </citation>
    <scope>NUCLEOTIDE SEQUENCE [LARGE SCALE GENOMIC DNA]</scope>
    <source>
        <strain evidence="13">DSM 17093 / CIP 108686 / LMG 22925 / RQ-24</strain>
    </source>
</reference>
<keyword evidence="6 12" id="KW-0413">Isomerase</keyword>
<dbReference type="SUPFAM" id="SSF55957">
    <property type="entry name" value="Phosphoglucomutase, C-terminal domain"/>
    <property type="match status" value="1"/>
</dbReference>
<dbReference type="InterPro" id="IPR005843">
    <property type="entry name" value="A-D-PHexomutase_C"/>
</dbReference>
<dbReference type="InterPro" id="IPR005845">
    <property type="entry name" value="A-D-PHexomutase_a/b/a-II"/>
</dbReference>
<dbReference type="SUPFAM" id="SSF53738">
    <property type="entry name" value="Phosphoglucomutase, first 3 domains"/>
    <property type="match status" value="2"/>
</dbReference>
<feature type="domain" description="Alpha-D-phosphohexomutase alpha/beta/alpha" evidence="10">
    <location>
        <begin position="157"/>
        <end position="256"/>
    </location>
</feature>
<reference evidence="13" key="1">
    <citation type="submission" date="2010-05" db="EMBL/GenBank/DDBJ databases">
        <title>The complete genome of Truepera radiovictris DSM 17093.</title>
        <authorList>
            <consortium name="US DOE Joint Genome Institute (JGI-PGF)"/>
            <person name="Lucas S."/>
            <person name="Copeland A."/>
            <person name="Lapidus A."/>
            <person name="Glavina del Rio T."/>
            <person name="Dalin E."/>
            <person name="Tice H."/>
            <person name="Bruce D."/>
            <person name="Goodwin L."/>
            <person name="Pitluck S."/>
            <person name="Kyrpides N."/>
            <person name="Mavromatis K."/>
            <person name="Ovchinnikova G."/>
            <person name="Munk A.C."/>
            <person name="Detter J.C."/>
            <person name="Han C."/>
            <person name="Tapia R."/>
            <person name="Land M."/>
            <person name="Hauser L."/>
            <person name="Markowitz V."/>
            <person name="Cheng J.-F."/>
            <person name="Hugenholtz P."/>
            <person name="Woyke T."/>
            <person name="Wu D."/>
            <person name="Tindall B."/>
            <person name="Pomrenke H.G."/>
            <person name="Brambilla E."/>
            <person name="Klenk H.-P."/>
            <person name="Eisen J.A."/>
        </authorList>
    </citation>
    <scope>NUCLEOTIDE SEQUENCE [LARGE SCALE GENOMIC DNA]</scope>
    <source>
        <strain evidence="13">DSM 17093 / CIP 108686 / LMG 22925 / RQ-24</strain>
    </source>
</reference>
<feature type="domain" description="Alpha-D-phosphohexomutase C-terminal" evidence="8">
    <location>
        <begin position="424"/>
        <end position="457"/>
    </location>
</feature>
<evidence type="ECO:0000256" key="6">
    <source>
        <dbReference type="ARBA" id="ARBA00023235"/>
    </source>
</evidence>
<dbReference type="Gene3D" id="3.40.120.10">
    <property type="entry name" value="Alpha-D-Glucose-1,6-Bisphosphate, subunit A, domain 3"/>
    <property type="match status" value="3"/>
</dbReference>
<evidence type="ECO:0000259" key="9">
    <source>
        <dbReference type="Pfam" id="PF02878"/>
    </source>
</evidence>
<dbReference type="GO" id="GO:0005975">
    <property type="term" value="P:carbohydrate metabolic process"/>
    <property type="evidence" value="ECO:0007669"/>
    <property type="project" value="InterPro"/>
</dbReference>
<dbReference type="GO" id="GO:0000287">
    <property type="term" value="F:magnesium ion binding"/>
    <property type="evidence" value="ECO:0007669"/>
    <property type="project" value="InterPro"/>
</dbReference>
<dbReference type="Pfam" id="PF02880">
    <property type="entry name" value="PGM_PMM_III"/>
    <property type="match status" value="1"/>
</dbReference>
<name>D7CS59_TRURR</name>
<feature type="domain" description="Alpha-D-phosphohexomutase alpha/beta/alpha" evidence="9">
    <location>
        <begin position="5"/>
        <end position="137"/>
    </location>
</feature>
<evidence type="ECO:0000256" key="4">
    <source>
        <dbReference type="ARBA" id="ARBA00022723"/>
    </source>
</evidence>
<proteinExistence type="inferred from homology"/>
<evidence type="ECO:0000256" key="7">
    <source>
        <dbReference type="RuleBase" id="RU004326"/>
    </source>
</evidence>
<evidence type="ECO:0000259" key="10">
    <source>
        <dbReference type="Pfam" id="PF02879"/>
    </source>
</evidence>
<dbReference type="eggNOG" id="COG1109">
    <property type="taxonomic scope" value="Bacteria"/>
</dbReference>